<accession>A0A9D2MB40</accession>
<protein>
    <submittedName>
        <fullName evidence="10">DUF1730 domain-containing protein</fullName>
    </submittedName>
</protein>
<dbReference type="PROSITE" id="PS51379">
    <property type="entry name" value="4FE4S_FER_2"/>
    <property type="match status" value="1"/>
</dbReference>
<proteinExistence type="predicted"/>
<evidence type="ECO:0000256" key="1">
    <source>
        <dbReference type="ARBA" id="ARBA00022485"/>
    </source>
</evidence>
<dbReference type="PROSITE" id="PS00198">
    <property type="entry name" value="4FE4S_FER_1"/>
    <property type="match status" value="1"/>
</dbReference>
<dbReference type="SUPFAM" id="SSF54862">
    <property type="entry name" value="4Fe-4S ferredoxins"/>
    <property type="match status" value="1"/>
</dbReference>
<evidence type="ECO:0000256" key="7">
    <source>
        <dbReference type="ARBA" id="ARBA00023004"/>
    </source>
</evidence>
<organism evidence="10 11">
    <name type="scientific">Candidatus Flavonifractor intestinipullorum</name>
    <dbReference type="NCBI Taxonomy" id="2838587"/>
    <lineage>
        <taxon>Bacteria</taxon>
        <taxon>Bacillati</taxon>
        <taxon>Bacillota</taxon>
        <taxon>Clostridia</taxon>
        <taxon>Eubacteriales</taxon>
        <taxon>Oscillospiraceae</taxon>
        <taxon>Flavonifractor</taxon>
    </lineage>
</organism>
<keyword evidence="1" id="KW-0004">4Fe-4S</keyword>
<feature type="domain" description="4Fe-4S ferredoxin-type" evidence="9">
    <location>
        <begin position="147"/>
        <end position="177"/>
    </location>
</feature>
<dbReference type="Gene3D" id="3.30.70.20">
    <property type="match status" value="1"/>
</dbReference>
<evidence type="ECO:0000256" key="3">
    <source>
        <dbReference type="ARBA" id="ARBA00022694"/>
    </source>
</evidence>
<dbReference type="AlphaFoldDB" id="A0A9D2MB40"/>
<dbReference type="GO" id="GO:0051539">
    <property type="term" value="F:4 iron, 4 sulfur cluster binding"/>
    <property type="evidence" value="ECO:0007669"/>
    <property type="project" value="UniProtKB-KW"/>
</dbReference>
<comment type="caution">
    <text evidence="10">The sequence shown here is derived from an EMBL/GenBank/DDBJ whole genome shotgun (WGS) entry which is preliminary data.</text>
</comment>
<evidence type="ECO:0000256" key="4">
    <source>
        <dbReference type="ARBA" id="ARBA00022723"/>
    </source>
</evidence>
<gene>
    <name evidence="10" type="ORF">H9714_07810</name>
</gene>
<keyword evidence="2" id="KW-0963">Cytoplasm</keyword>
<evidence type="ECO:0000313" key="11">
    <source>
        <dbReference type="Proteomes" id="UP000824208"/>
    </source>
</evidence>
<dbReference type="Pfam" id="PF08331">
    <property type="entry name" value="QueG_DUF1730"/>
    <property type="match status" value="1"/>
</dbReference>
<sequence>MDRARLDALFSGAGAAAWGQTDYAALLPHMDAAARERADALCPGAGTVLVAAFPYYTPSGPGNLSRYARGRDYHLVLGGALEAVCGKLAEAFPQNRFVPGADNSPLPEREAAWAAGLGLRGRNGLVILPPWGSWVFLGTVLTDLPFDGPAAAPSPGCGNCGRCAAACPGGALREERFDPEKCLSHLTQKKGELSPEQAALLSAHPLAWGCDRCQEVCPYNAAPEATELSPFLEDLVENITPAMVEGATNRSFRAQWGERAFAWRGPAVLRRNLALQNRPKEE</sequence>
<dbReference type="GO" id="GO:0008616">
    <property type="term" value="P:tRNA queuosine(34) biosynthetic process"/>
    <property type="evidence" value="ECO:0007669"/>
    <property type="project" value="UniProtKB-KW"/>
</dbReference>
<dbReference type="GO" id="GO:0052693">
    <property type="term" value="F:epoxyqueuosine reductase activity"/>
    <property type="evidence" value="ECO:0007669"/>
    <property type="project" value="TreeGrafter"/>
</dbReference>
<evidence type="ECO:0000256" key="5">
    <source>
        <dbReference type="ARBA" id="ARBA00022785"/>
    </source>
</evidence>
<dbReference type="InterPro" id="IPR013542">
    <property type="entry name" value="QueG_DUF1730"/>
</dbReference>
<keyword evidence="3" id="KW-0819">tRNA processing</keyword>
<dbReference type="InterPro" id="IPR017900">
    <property type="entry name" value="4Fe4S_Fe_S_CS"/>
</dbReference>
<evidence type="ECO:0000259" key="9">
    <source>
        <dbReference type="PROSITE" id="PS51379"/>
    </source>
</evidence>
<reference evidence="10" key="1">
    <citation type="journal article" date="2021" name="PeerJ">
        <title>Extensive microbial diversity within the chicken gut microbiome revealed by metagenomics and culture.</title>
        <authorList>
            <person name="Gilroy R."/>
            <person name="Ravi A."/>
            <person name="Getino M."/>
            <person name="Pursley I."/>
            <person name="Horton D.L."/>
            <person name="Alikhan N.F."/>
            <person name="Baker D."/>
            <person name="Gharbi K."/>
            <person name="Hall N."/>
            <person name="Watson M."/>
            <person name="Adriaenssens E.M."/>
            <person name="Foster-Nyarko E."/>
            <person name="Jarju S."/>
            <person name="Secka A."/>
            <person name="Antonio M."/>
            <person name="Oren A."/>
            <person name="Chaudhuri R.R."/>
            <person name="La Ragione R."/>
            <person name="Hildebrand F."/>
            <person name="Pallen M.J."/>
        </authorList>
    </citation>
    <scope>NUCLEOTIDE SEQUENCE</scope>
    <source>
        <strain evidence="10">CHK189-11263</strain>
    </source>
</reference>
<dbReference type="PANTHER" id="PTHR30002">
    <property type="entry name" value="EPOXYQUEUOSINE REDUCTASE"/>
    <property type="match status" value="1"/>
</dbReference>
<keyword evidence="6" id="KW-0560">Oxidoreductase</keyword>
<name>A0A9D2MB40_9FIRM</name>
<keyword evidence="8" id="KW-0411">Iron-sulfur</keyword>
<evidence type="ECO:0000256" key="8">
    <source>
        <dbReference type="ARBA" id="ARBA00023014"/>
    </source>
</evidence>
<keyword evidence="4" id="KW-0479">Metal-binding</keyword>
<evidence type="ECO:0000256" key="6">
    <source>
        <dbReference type="ARBA" id="ARBA00023002"/>
    </source>
</evidence>
<dbReference type="EMBL" id="DWYC01000068">
    <property type="protein sequence ID" value="HJB57441.1"/>
    <property type="molecule type" value="Genomic_DNA"/>
</dbReference>
<evidence type="ECO:0000313" key="10">
    <source>
        <dbReference type="EMBL" id="HJB57441.1"/>
    </source>
</evidence>
<reference evidence="10" key="2">
    <citation type="submission" date="2021-04" db="EMBL/GenBank/DDBJ databases">
        <authorList>
            <person name="Gilroy R."/>
        </authorList>
    </citation>
    <scope>NUCLEOTIDE SEQUENCE</scope>
    <source>
        <strain evidence="10">CHK189-11263</strain>
    </source>
</reference>
<dbReference type="PANTHER" id="PTHR30002:SF4">
    <property type="entry name" value="EPOXYQUEUOSINE REDUCTASE"/>
    <property type="match status" value="1"/>
</dbReference>
<dbReference type="InterPro" id="IPR017896">
    <property type="entry name" value="4Fe4S_Fe-S-bd"/>
</dbReference>
<dbReference type="Pfam" id="PF13484">
    <property type="entry name" value="Fer4_16"/>
    <property type="match status" value="1"/>
</dbReference>
<evidence type="ECO:0000256" key="2">
    <source>
        <dbReference type="ARBA" id="ARBA00022490"/>
    </source>
</evidence>
<dbReference type="Proteomes" id="UP000824208">
    <property type="component" value="Unassembled WGS sequence"/>
</dbReference>
<dbReference type="GO" id="GO:0046872">
    <property type="term" value="F:metal ion binding"/>
    <property type="evidence" value="ECO:0007669"/>
    <property type="project" value="UniProtKB-KW"/>
</dbReference>
<keyword evidence="7" id="KW-0408">Iron</keyword>
<keyword evidence="5" id="KW-0671">Queuosine biosynthesis</keyword>
<dbReference type="InterPro" id="IPR004453">
    <property type="entry name" value="QueG"/>
</dbReference>